<evidence type="ECO:0000259" key="3">
    <source>
        <dbReference type="Pfam" id="PF06863"/>
    </source>
</evidence>
<dbReference type="Pfam" id="PF06985">
    <property type="entry name" value="HET"/>
    <property type="match status" value="1"/>
</dbReference>
<dbReference type="InterPro" id="IPR010730">
    <property type="entry name" value="HET"/>
</dbReference>
<evidence type="ECO:0008006" key="7">
    <source>
        <dbReference type="Google" id="ProtNLM"/>
    </source>
</evidence>
<evidence type="ECO:0000313" key="6">
    <source>
        <dbReference type="Proteomes" id="UP000287144"/>
    </source>
</evidence>
<dbReference type="InterPro" id="IPR010679">
    <property type="entry name" value="DUF1254"/>
</dbReference>
<dbReference type="CDD" id="cd12148">
    <property type="entry name" value="fungal_TF_MHR"/>
    <property type="match status" value="1"/>
</dbReference>
<protein>
    <recommendedName>
        <fullName evidence="7">Heterokaryon incompatibility domain-containing protein</fullName>
    </recommendedName>
</protein>
<dbReference type="PANTHER" id="PTHR33112:SF10">
    <property type="entry name" value="TOL"/>
    <property type="match status" value="1"/>
</dbReference>
<dbReference type="Pfam" id="PF06742">
    <property type="entry name" value="DUF1214"/>
    <property type="match status" value="1"/>
</dbReference>
<dbReference type="InterPro" id="IPR037049">
    <property type="entry name" value="DUF1214_C_sf"/>
</dbReference>
<dbReference type="EMBL" id="NKCK01000184">
    <property type="protein sequence ID" value="RSL93457.1"/>
    <property type="molecule type" value="Genomic_DNA"/>
</dbReference>
<proteinExistence type="predicted"/>
<keyword evidence="6" id="KW-1185">Reference proteome</keyword>
<name>A0A428SUJ3_9HYPO</name>
<evidence type="ECO:0000256" key="1">
    <source>
        <dbReference type="SAM" id="MobiDB-lite"/>
    </source>
</evidence>
<dbReference type="Gene3D" id="2.60.40.1610">
    <property type="entry name" value="Domain of unknown function DUF1254"/>
    <property type="match status" value="1"/>
</dbReference>
<dbReference type="SUPFAM" id="SSF160935">
    <property type="entry name" value="VPA0735-like"/>
    <property type="match status" value="1"/>
</dbReference>
<dbReference type="STRING" id="1325735.A0A428SUJ3"/>
<dbReference type="Pfam" id="PF06863">
    <property type="entry name" value="DUF1254"/>
    <property type="match status" value="1"/>
</dbReference>
<feature type="domain" description="DUF1254" evidence="3">
    <location>
        <begin position="472"/>
        <end position="606"/>
    </location>
</feature>
<comment type="caution">
    <text evidence="5">The sequence shown here is derived from an EMBL/GenBank/DDBJ whole genome shotgun (WGS) entry which is preliminary data.</text>
</comment>
<accession>A0A428SUJ3</accession>
<evidence type="ECO:0000259" key="4">
    <source>
        <dbReference type="Pfam" id="PF06985"/>
    </source>
</evidence>
<evidence type="ECO:0000259" key="2">
    <source>
        <dbReference type="Pfam" id="PF06742"/>
    </source>
</evidence>
<dbReference type="InterPro" id="IPR037050">
    <property type="entry name" value="DUF1254_sf"/>
</dbReference>
<feature type="domain" description="DUF1214" evidence="2">
    <location>
        <begin position="765"/>
        <end position="837"/>
    </location>
</feature>
<dbReference type="InterPro" id="IPR010621">
    <property type="entry name" value="DUF1214"/>
</dbReference>
<gene>
    <name evidence="5" type="ORF">CEP52_013231</name>
</gene>
<feature type="region of interest" description="Disordered" evidence="1">
    <location>
        <begin position="303"/>
        <end position="359"/>
    </location>
</feature>
<feature type="domain" description="Heterokaryon incompatibility" evidence="4">
    <location>
        <begin position="1043"/>
        <end position="1186"/>
    </location>
</feature>
<sequence>MSWGTPPMLSEADCNVRQPVDIEEDAAEPCPGFGSLEKREDGEFRPVTIGSYNRYKAEMYKIAITIMRQIYFTKHRGGPEELCRLISGLHQRLLAWERSIPPELRLESHTSIGSEDNRDAYLRRVFAIQALTLRVSYDNVQIFLFRPLIHIGGVPRSHACTRESSPSLVARAGLDQNNAPSSFIEIAQQQAWTSATRTSLVAQRPDLLRLFEFGFPAIHVGVHAFSAGVMLGLLALLGPLSARGQESKRGIARIIQIPKTTKLRSHVWSQMTDVLTDLMHVIAVEETKALIADPAGLDCRGVPTKPDLFGEPPDHYSVAAGPSQRSRSSETEEASTTEMDEGRIAMAEPASVRQDFPESSVPGHVMPDAAYSEIFDMPDFLASPQAAWPAGLVHPNGSTVHHSVVPTMKLQFFLLFRVLASVRAATSFQGSSEQDCLTESCRQDALAFAFAYGYPWWPYAQLTFPIPNATTNHLYPNRDMAKPGSIGVVRPNADTLYTTLFFDLSTADLVLTVPKIPENRYWVFPFSNPYGDNLVNIGSMTNQTAGDYLIRYDPINYGVVETPNSPFIGVIYIPSAYGVSMLRVRALSSDADVAEARKIQAGFKLRERRRHSRAIAPPLDLGMFRDEEFSIEKHSMYEVALRLTAKLAPYNLPYIVGDRAWVTKTLRNAGINGGRFTIPEGTNLTTAAAAANNSVQALLNTPGILLNLGNGWTMRSPQAIGKYGSFYSMRYFLASRGYLALTSEQVLYPSYTADIVLKAGQSALVEFPSRPKILPGGFWSLTAYDAQGYLVENSMNRYSLGDGANLTYPDGQLLADGDMGAFQILLQGSNTAPPLNWTSKQTRYESWLGVTFAASSLWKSYEDASFSIPTSHLSRRVPTMVATFCFLCWEGFKFEWSESEIDSALNDKAPEGVQDFDPTIWIYGHFQDFSANLSQPQVKVACGEVSDITGGQERNDVLNWVTLAIYGEKGSRQILGRLCTADHDPDLYVAMIRIWLSRCERLHRSCDFSGTLEMPTRLIHVGNPQTGRAPRLVITAPATQERYLALSYCWGPATDTFTLNSSTIEEMLVGIDESRVVAAHRDTFALARTLGIDYVWIDALCIIQGNKEDWEHESKLMAKVYGNAYLTVIAARSSDARNSFIVNHLQQRAPPCKIPMDDSSSESAFIGEKRSRDLGPTETRGWCFQEKLLSRRTIIFAAEQLIFSCRSRSYNEDGFVGDDTSTSSLQSLLYGGDTDLSTRREKLLKQWDWVVFTYTKRQLSNPHDVFAAIASIALPISEVLGSRYLAGLWECDLVRGLLWRPGHNMGTRFGPGTRPLPTRFAPAPVVRAPSWSWAAIQGSVLYVSRDAFKRKLVKYQNEGFIKVQPKLRNPDRWSPDVHCSPSTLHMPHCELQLCGRMAEAIVLETSDSEYLKSLSKRYWYVPTMTWHGSLLGRKDAEKDTIRTDLSLFVALGAFDFAAEKVQEMWCLQLTAEEGLMLRQTQDGKFARLGWFVLDNKAWFDKIKEAEVSLV</sequence>
<dbReference type="Proteomes" id="UP000287144">
    <property type="component" value="Unassembled WGS sequence"/>
</dbReference>
<dbReference type="PANTHER" id="PTHR33112">
    <property type="entry name" value="DOMAIN PROTEIN, PUTATIVE-RELATED"/>
    <property type="match status" value="1"/>
</dbReference>
<evidence type="ECO:0000313" key="5">
    <source>
        <dbReference type="EMBL" id="RSL93457.1"/>
    </source>
</evidence>
<reference evidence="5 6" key="1">
    <citation type="submission" date="2017-06" db="EMBL/GenBank/DDBJ databases">
        <title>Comparative genomic analysis of Ambrosia Fusariam Clade fungi.</title>
        <authorList>
            <person name="Stajich J.E."/>
            <person name="Carrillo J."/>
            <person name="Kijimoto T."/>
            <person name="Eskalen A."/>
            <person name="O'Donnell K."/>
            <person name="Kasson M."/>
        </authorList>
    </citation>
    <scope>NUCLEOTIDE SEQUENCE [LARGE SCALE GENOMIC DNA]</scope>
    <source>
        <strain evidence="5 6">NRRL62579</strain>
    </source>
</reference>
<dbReference type="Gene3D" id="2.60.120.600">
    <property type="entry name" value="Domain of unknown function DUF1214, C-terminal domain"/>
    <property type="match status" value="1"/>
</dbReference>
<organism evidence="5 6">
    <name type="scientific">Fusarium oligoseptatum</name>
    <dbReference type="NCBI Taxonomy" id="2604345"/>
    <lineage>
        <taxon>Eukaryota</taxon>
        <taxon>Fungi</taxon>
        <taxon>Dikarya</taxon>
        <taxon>Ascomycota</taxon>
        <taxon>Pezizomycotina</taxon>
        <taxon>Sordariomycetes</taxon>
        <taxon>Hypocreomycetidae</taxon>
        <taxon>Hypocreales</taxon>
        <taxon>Nectriaceae</taxon>
        <taxon>Fusarium</taxon>
        <taxon>Fusarium solani species complex</taxon>
    </lineage>
</organism>